<gene>
    <name evidence="1" type="ORF">CERSUDRAFT_120359</name>
</gene>
<evidence type="ECO:0000313" key="2">
    <source>
        <dbReference type="Proteomes" id="UP000016930"/>
    </source>
</evidence>
<dbReference type="HOGENOM" id="CLU_2170764_0_0_1"/>
<sequence length="110" mass="11705">MSPSAHAISLCVACGPPQDAHEPMHSNYTVSGLHHRCAAADCASARRISTSYSENFGAGRHCTDRPLTGYDTLSDLRLVAGAMPKVLRMLGQRRGCAIALVARLTQAITL</sequence>
<proteinExistence type="predicted"/>
<organism evidence="1 2">
    <name type="scientific">Ceriporiopsis subvermispora (strain B)</name>
    <name type="common">White-rot fungus</name>
    <name type="synonym">Gelatoporia subvermispora</name>
    <dbReference type="NCBI Taxonomy" id="914234"/>
    <lineage>
        <taxon>Eukaryota</taxon>
        <taxon>Fungi</taxon>
        <taxon>Dikarya</taxon>
        <taxon>Basidiomycota</taxon>
        <taxon>Agaricomycotina</taxon>
        <taxon>Agaricomycetes</taxon>
        <taxon>Polyporales</taxon>
        <taxon>Gelatoporiaceae</taxon>
        <taxon>Gelatoporia</taxon>
    </lineage>
</organism>
<reference evidence="1 2" key="1">
    <citation type="journal article" date="2012" name="Proc. Natl. Acad. Sci. U.S.A.">
        <title>Comparative genomics of Ceriporiopsis subvermispora and Phanerochaete chrysosporium provide insight into selective ligninolysis.</title>
        <authorList>
            <person name="Fernandez-Fueyo E."/>
            <person name="Ruiz-Duenas F.J."/>
            <person name="Ferreira P."/>
            <person name="Floudas D."/>
            <person name="Hibbett D.S."/>
            <person name="Canessa P."/>
            <person name="Larrondo L.F."/>
            <person name="James T.Y."/>
            <person name="Seelenfreund D."/>
            <person name="Lobos S."/>
            <person name="Polanco R."/>
            <person name="Tello M."/>
            <person name="Honda Y."/>
            <person name="Watanabe T."/>
            <person name="Watanabe T."/>
            <person name="Ryu J.S."/>
            <person name="Kubicek C.P."/>
            <person name="Schmoll M."/>
            <person name="Gaskell J."/>
            <person name="Hammel K.E."/>
            <person name="St John F.J."/>
            <person name="Vanden Wymelenberg A."/>
            <person name="Sabat G."/>
            <person name="Splinter BonDurant S."/>
            <person name="Syed K."/>
            <person name="Yadav J.S."/>
            <person name="Doddapaneni H."/>
            <person name="Subramanian V."/>
            <person name="Lavin J.L."/>
            <person name="Oguiza J.A."/>
            <person name="Perez G."/>
            <person name="Pisabarro A.G."/>
            <person name="Ramirez L."/>
            <person name="Santoyo F."/>
            <person name="Master E."/>
            <person name="Coutinho P.M."/>
            <person name="Henrissat B."/>
            <person name="Lombard V."/>
            <person name="Magnuson J.K."/>
            <person name="Kuees U."/>
            <person name="Hori C."/>
            <person name="Igarashi K."/>
            <person name="Samejima M."/>
            <person name="Held B.W."/>
            <person name="Barry K.W."/>
            <person name="LaButti K.M."/>
            <person name="Lapidus A."/>
            <person name="Lindquist E.A."/>
            <person name="Lucas S.M."/>
            <person name="Riley R."/>
            <person name="Salamov A.A."/>
            <person name="Hoffmeister D."/>
            <person name="Schwenk D."/>
            <person name="Hadar Y."/>
            <person name="Yarden O."/>
            <person name="de Vries R.P."/>
            <person name="Wiebenga A."/>
            <person name="Stenlid J."/>
            <person name="Eastwood D."/>
            <person name="Grigoriev I.V."/>
            <person name="Berka R.M."/>
            <person name="Blanchette R.A."/>
            <person name="Kersten P."/>
            <person name="Martinez A.T."/>
            <person name="Vicuna R."/>
            <person name="Cullen D."/>
        </authorList>
    </citation>
    <scope>NUCLEOTIDE SEQUENCE [LARGE SCALE GENOMIC DNA]</scope>
    <source>
        <strain evidence="1 2">B</strain>
    </source>
</reference>
<dbReference type="EMBL" id="KB445924">
    <property type="protein sequence ID" value="EMD30641.1"/>
    <property type="molecule type" value="Genomic_DNA"/>
</dbReference>
<name>M2QVU7_CERS8</name>
<keyword evidence="2" id="KW-1185">Reference proteome</keyword>
<dbReference type="AlphaFoldDB" id="M2QVU7"/>
<accession>M2QVU7</accession>
<protein>
    <submittedName>
        <fullName evidence="1">Uncharacterized protein</fullName>
    </submittedName>
</protein>
<evidence type="ECO:0000313" key="1">
    <source>
        <dbReference type="EMBL" id="EMD30641.1"/>
    </source>
</evidence>
<dbReference type="Proteomes" id="UP000016930">
    <property type="component" value="Unassembled WGS sequence"/>
</dbReference>